<proteinExistence type="predicted"/>
<accession>A0A9N9JNZ8</accession>
<protein>
    <submittedName>
        <fullName evidence="1">12435_t:CDS:1</fullName>
    </submittedName>
</protein>
<name>A0A9N9JNZ8_9GLOM</name>
<dbReference type="AlphaFoldDB" id="A0A9N9JNZ8"/>
<reference evidence="1" key="1">
    <citation type="submission" date="2021-06" db="EMBL/GenBank/DDBJ databases">
        <authorList>
            <person name="Kallberg Y."/>
            <person name="Tangrot J."/>
            <person name="Rosling A."/>
        </authorList>
    </citation>
    <scope>NUCLEOTIDE SEQUENCE</scope>
    <source>
        <strain evidence="1">MA453B</strain>
    </source>
</reference>
<dbReference type="EMBL" id="CAJVPY010027137">
    <property type="protein sequence ID" value="CAG8790750.1"/>
    <property type="molecule type" value="Genomic_DNA"/>
</dbReference>
<organism evidence="1 2">
    <name type="scientific">Dentiscutata erythropus</name>
    <dbReference type="NCBI Taxonomy" id="1348616"/>
    <lineage>
        <taxon>Eukaryota</taxon>
        <taxon>Fungi</taxon>
        <taxon>Fungi incertae sedis</taxon>
        <taxon>Mucoromycota</taxon>
        <taxon>Glomeromycotina</taxon>
        <taxon>Glomeromycetes</taxon>
        <taxon>Diversisporales</taxon>
        <taxon>Gigasporaceae</taxon>
        <taxon>Dentiscutata</taxon>
    </lineage>
</organism>
<gene>
    <name evidence="1" type="ORF">DERYTH_LOCUS21375</name>
</gene>
<evidence type="ECO:0000313" key="2">
    <source>
        <dbReference type="Proteomes" id="UP000789405"/>
    </source>
</evidence>
<sequence length="126" mass="14446">LIVVITNVKSSHLCLQGSAKYKYPNETFQIIRWKYFFPINEPLQVITTGDIVFFSGKYIIENSDQCLTVGYASILSTRNSSHKSNIINIPPYIPYFMFLASITRVPKKVKSFIHFGVECLEYNPVT</sequence>
<feature type="non-terminal residue" evidence="1">
    <location>
        <position position="1"/>
    </location>
</feature>
<feature type="non-terminal residue" evidence="1">
    <location>
        <position position="126"/>
    </location>
</feature>
<dbReference type="OrthoDB" id="2437792at2759"/>
<dbReference type="Proteomes" id="UP000789405">
    <property type="component" value="Unassembled WGS sequence"/>
</dbReference>
<keyword evidence="2" id="KW-1185">Reference proteome</keyword>
<comment type="caution">
    <text evidence="1">The sequence shown here is derived from an EMBL/GenBank/DDBJ whole genome shotgun (WGS) entry which is preliminary data.</text>
</comment>
<evidence type="ECO:0000313" key="1">
    <source>
        <dbReference type="EMBL" id="CAG8790750.1"/>
    </source>
</evidence>